<protein>
    <submittedName>
        <fullName evidence="2">Uncharacterized protein</fullName>
    </submittedName>
</protein>
<name>A0A8J2JLR0_9HEXA</name>
<dbReference type="Proteomes" id="UP000708208">
    <property type="component" value="Unassembled WGS sequence"/>
</dbReference>
<organism evidence="2 3">
    <name type="scientific">Allacma fusca</name>
    <dbReference type="NCBI Taxonomy" id="39272"/>
    <lineage>
        <taxon>Eukaryota</taxon>
        <taxon>Metazoa</taxon>
        <taxon>Ecdysozoa</taxon>
        <taxon>Arthropoda</taxon>
        <taxon>Hexapoda</taxon>
        <taxon>Collembola</taxon>
        <taxon>Symphypleona</taxon>
        <taxon>Sminthuridae</taxon>
        <taxon>Allacma</taxon>
    </lineage>
</organism>
<sequence>MFELPPAPELPPPVRPDNRPEIPPPAPCVPSRSPPSNPPFSPPNSALNVVGINFKRGSISIVAKMLNNGLIKL</sequence>
<evidence type="ECO:0000313" key="2">
    <source>
        <dbReference type="EMBL" id="CAG7721993.1"/>
    </source>
</evidence>
<feature type="compositionally biased region" description="Pro residues" evidence="1">
    <location>
        <begin position="1"/>
        <end position="42"/>
    </location>
</feature>
<gene>
    <name evidence="2" type="ORF">AFUS01_LOCUS11172</name>
</gene>
<dbReference type="EMBL" id="CAJVCH010085017">
    <property type="protein sequence ID" value="CAG7721993.1"/>
    <property type="molecule type" value="Genomic_DNA"/>
</dbReference>
<comment type="caution">
    <text evidence="2">The sequence shown here is derived from an EMBL/GenBank/DDBJ whole genome shotgun (WGS) entry which is preliminary data.</text>
</comment>
<dbReference type="AlphaFoldDB" id="A0A8J2JLR0"/>
<evidence type="ECO:0000256" key="1">
    <source>
        <dbReference type="SAM" id="MobiDB-lite"/>
    </source>
</evidence>
<keyword evidence="3" id="KW-1185">Reference proteome</keyword>
<reference evidence="2" key="1">
    <citation type="submission" date="2021-06" db="EMBL/GenBank/DDBJ databases">
        <authorList>
            <person name="Hodson N. C."/>
            <person name="Mongue J. A."/>
            <person name="Jaron S. K."/>
        </authorList>
    </citation>
    <scope>NUCLEOTIDE SEQUENCE</scope>
</reference>
<accession>A0A8J2JLR0</accession>
<proteinExistence type="predicted"/>
<evidence type="ECO:0000313" key="3">
    <source>
        <dbReference type="Proteomes" id="UP000708208"/>
    </source>
</evidence>
<feature type="region of interest" description="Disordered" evidence="1">
    <location>
        <begin position="1"/>
        <end position="44"/>
    </location>
</feature>